<proteinExistence type="predicted"/>
<reference evidence="2" key="1">
    <citation type="submission" date="2017-06" db="EMBL/GenBank/DDBJ databases">
        <title>FDA dAtabase for Regulatory Grade micrObial Sequences (FDA-ARGOS): Supporting development and validation of Infectious Disease Dx tests.</title>
        <authorList>
            <person name="Minogue T."/>
            <person name="Wolcott M."/>
            <person name="Wasieloski L."/>
            <person name="Aguilar W."/>
            <person name="Moore D."/>
            <person name="Tallon L."/>
            <person name="Sadzewicz L."/>
            <person name="Sengamalay N."/>
            <person name="Ott S."/>
            <person name="Godinez A."/>
            <person name="Nagaraj S."/>
            <person name="Nadendla S."/>
            <person name="Geyer C."/>
            <person name="Sichtig H."/>
        </authorList>
    </citation>
    <scope>NUCLEOTIDE SEQUENCE [LARGE SCALE GENOMIC DNA]</scope>
    <source>
        <strain evidence="2">FDAARGOS_289</strain>
    </source>
</reference>
<dbReference type="Proteomes" id="UP000197050">
    <property type="component" value="Chromosome"/>
</dbReference>
<dbReference type="GeneID" id="34014970"/>
<name>A0A1Z3U7A4_BREVE</name>
<dbReference type="RefSeq" id="WP_088582468.1">
    <property type="nucleotide sequence ID" value="NZ_CP022048.2"/>
</dbReference>
<organism evidence="1 2">
    <name type="scientific">Brevundimonas vesicularis</name>
    <name type="common">Pseudomonas vesicularis</name>
    <dbReference type="NCBI Taxonomy" id="41276"/>
    <lineage>
        <taxon>Bacteria</taxon>
        <taxon>Pseudomonadati</taxon>
        <taxon>Pseudomonadota</taxon>
        <taxon>Alphaproteobacteria</taxon>
        <taxon>Caulobacterales</taxon>
        <taxon>Caulobacteraceae</taxon>
        <taxon>Brevundimonas</taxon>
    </lineage>
</organism>
<protein>
    <submittedName>
        <fullName evidence="1">Uncharacterized protein</fullName>
    </submittedName>
</protein>
<sequence>MTPTLKRGASFACAVIVREGDALGGTIQAVVKRRAEVERKGDAAPDLAVFTPTWADHWDGDASSPPGWILSLTPEQTAALPADDCVMDARVSKGGVVVVTETEALKVIQRVTEPNDG</sequence>
<dbReference type="AlphaFoldDB" id="A0A1Z3U7A4"/>
<gene>
    <name evidence="1" type="ORF">CEP68_06330</name>
</gene>
<evidence type="ECO:0000313" key="1">
    <source>
        <dbReference type="EMBL" id="ASE39149.1"/>
    </source>
</evidence>
<accession>A0A1Z3U7A4</accession>
<dbReference type="KEGG" id="bvc:CEP68_06330"/>
<dbReference type="EMBL" id="CP022048">
    <property type="protein sequence ID" value="ASE39149.1"/>
    <property type="molecule type" value="Genomic_DNA"/>
</dbReference>
<evidence type="ECO:0000313" key="2">
    <source>
        <dbReference type="Proteomes" id="UP000197050"/>
    </source>
</evidence>